<keyword evidence="2" id="KW-1185">Reference proteome</keyword>
<sequence>MVLVVGSSTITSSSCLLLKEPFALKGGCYALSFNNGKRLSKRLFSCNAIYNPQVQSNMKVNPKPLTTESSSKILEGKIAIVKYKLKSTWRFENSKDDNPDK</sequence>
<evidence type="ECO:0000313" key="1">
    <source>
        <dbReference type="EMBL" id="KAH1123012.1"/>
    </source>
</evidence>
<dbReference type="Proteomes" id="UP000828251">
    <property type="component" value="Unassembled WGS sequence"/>
</dbReference>
<protein>
    <submittedName>
        <fullName evidence="1">Uncharacterized protein</fullName>
    </submittedName>
</protein>
<gene>
    <name evidence="1" type="ORF">J1N35_006172</name>
</gene>
<dbReference type="EMBL" id="JAIQCV010000002">
    <property type="protein sequence ID" value="KAH1123012.1"/>
    <property type="molecule type" value="Genomic_DNA"/>
</dbReference>
<dbReference type="AlphaFoldDB" id="A0A9D3WFG5"/>
<comment type="caution">
    <text evidence="1">The sequence shown here is derived from an EMBL/GenBank/DDBJ whole genome shotgun (WGS) entry which is preliminary data.</text>
</comment>
<accession>A0A9D3WFG5</accession>
<evidence type="ECO:0000313" key="2">
    <source>
        <dbReference type="Proteomes" id="UP000828251"/>
    </source>
</evidence>
<organism evidence="1 2">
    <name type="scientific">Gossypium stocksii</name>
    <dbReference type="NCBI Taxonomy" id="47602"/>
    <lineage>
        <taxon>Eukaryota</taxon>
        <taxon>Viridiplantae</taxon>
        <taxon>Streptophyta</taxon>
        <taxon>Embryophyta</taxon>
        <taxon>Tracheophyta</taxon>
        <taxon>Spermatophyta</taxon>
        <taxon>Magnoliopsida</taxon>
        <taxon>eudicotyledons</taxon>
        <taxon>Gunneridae</taxon>
        <taxon>Pentapetalae</taxon>
        <taxon>rosids</taxon>
        <taxon>malvids</taxon>
        <taxon>Malvales</taxon>
        <taxon>Malvaceae</taxon>
        <taxon>Malvoideae</taxon>
        <taxon>Gossypium</taxon>
    </lineage>
</organism>
<proteinExistence type="predicted"/>
<name>A0A9D3WFG5_9ROSI</name>
<reference evidence="1 2" key="1">
    <citation type="journal article" date="2021" name="Plant Biotechnol. J.">
        <title>Multi-omics assisted identification of the key and species-specific regulatory components of drought-tolerant mechanisms in Gossypium stocksii.</title>
        <authorList>
            <person name="Yu D."/>
            <person name="Ke L."/>
            <person name="Zhang D."/>
            <person name="Wu Y."/>
            <person name="Sun Y."/>
            <person name="Mei J."/>
            <person name="Sun J."/>
            <person name="Sun Y."/>
        </authorList>
    </citation>
    <scope>NUCLEOTIDE SEQUENCE [LARGE SCALE GENOMIC DNA]</scope>
    <source>
        <strain evidence="2">cv. E1</strain>
        <tissue evidence="1">Leaf</tissue>
    </source>
</reference>